<accession>A0A8H3W2B0</accession>
<evidence type="ECO:0000313" key="2">
    <source>
        <dbReference type="Proteomes" id="UP000434172"/>
    </source>
</evidence>
<name>A0A8H3W2B0_9PEZI</name>
<organism evidence="1 2">
    <name type="scientific">Colletotrichum asianum</name>
    <dbReference type="NCBI Taxonomy" id="702518"/>
    <lineage>
        <taxon>Eukaryota</taxon>
        <taxon>Fungi</taxon>
        <taxon>Dikarya</taxon>
        <taxon>Ascomycota</taxon>
        <taxon>Pezizomycotina</taxon>
        <taxon>Sordariomycetes</taxon>
        <taxon>Hypocreomycetidae</taxon>
        <taxon>Glomerellales</taxon>
        <taxon>Glomerellaceae</taxon>
        <taxon>Colletotrichum</taxon>
        <taxon>Colletotrichum gloeosporioides species complex</taxon>
    </lineage>
</organism>
<keyword evidence="2" id="KW-1185">Reference proteome</keyword>
<protein>
    <submittedName>
        <fullName evidence="1">Uncharacterized protein</fullName>
    </submittedName>
</protein>
<comment type="caution">
    <text evidence="1">The sequence shown here is derived from an EMBL/GenBank/DDBJ whole genome shotgun (WGS) entry which is preliminary data.</text>
</comment>
<sequence>MACGYFTAAAAVEYPHGPPRRGLDPSAGGQARRSIIHPTTTLLPNTRLICPLFFTFLVLLSCTYCGRERRPNGPRVTCTAQLVLDFHNPDSACQSGAPLAQLHKTDFFSRGTTPCQAPLTSHAASPFFKSLSLALGHCITSHTSFSLFLLTKFGSSQALVDFIVLAV</sequence>
<proteinExistence type="predicted"/>
<gene>
    <name evidence="1" type="ORF">GQ607_014166</name>
</gene>
<dbReference type="Proteomes" id="UP000434172">
    <property type="component" value="Unassembled WGS sequence"/>
</dbReference>
<reference evidence="1 2" key="1">
    <citation type="submission" date="2019-12" db="EMBL/GenBank/DDBJ databases">
        <title>A genome sequence resource for the geographically widespread anthracnose pathogen Colletotrichum asianum.</title>
        <authorList>
            <person name="Meng Y."/>
        </authorList>
    </citation>
    <scope>NUCLEOTIDE SEQUENCE [LARGE SCALE GENOMIC DNA]</scope>
    <source>
        <strain evidence="1 2">ICMP 18580</strain>
    </source>
</reference>
<dbReference type="EMBL" id="WOWK01000107">
    <property type="protein sequence ID" value="KAF0318615.1"/>
    <property type="molecule type" value="Genomic_DNA"/>
</dbReference>
<evidence type="ECO:0000313" key="1">
    <source>
        <dbReference type="EMBL" id="KAF0318615.1"/>
    </source>
</evidence>
<dbReference type="AlphaFoldDB" id="A0A8H3W2B0"/>